<keyword evidence="3" id="KW-0804">Transcription</keyword>
<dbReference type="PANTHER" id="PTHR30363:SF56">
    <property type="entry name" value="TRANSCRIPTIONAL REGULATOR, DEOR FAMILY"/>
    <property type="match status" value="1"/>
</dbReference>
<evidence type="ECO:0000313" key="5">
    <source>
        <dbReference type="EMBL" id="ALS73989.1"/>
    </source>
</evidence>
<protein>
    <submittedName>
        <fullName evidence="5">DeoR family transcriptional regulator</fullName>
    </submittedName>
</protein>
<dbReference type="GO" id="GO:0003677">
    <property type="term" value="F:DNA binding"/>
    <property type="evidence" value="ECO:0007669"/>
    <property type="project" value="UniProtKB-KW"/>
</dbReference>
<dbReference type="RefSeq" id="WP_058380697.1">
    <property type="nucleotide sequence ID" value="NZ_CP013659.2"/>
</dbReference>
<dbReference type="PROSITE" id="PS51000">
    <property type="entry name" value="HTH_DEOR_2"/>
    <property type="match status" value="1"/>
</dbReference>
<reference evidence="5" key="1">
    <citation type="submission" date="2016-01" db="EMBL/GenBank/DDBJ databases">
        <title>Complete genome of Planococcus rifietoensis type strain M8.</title>
        <authorList>
            <person name="See-Too W.S."/>
        </authorList>
    </citation>
    <scope>NUCLEOTIDE SEQUENCE [LARGE SCALE GENOMIC DNA]</scope>
    <source>
        <strain evidence="5">M8</strain>
    </source>
</reference>
<dbReference type="Gene3D" id="1.10.10.10">
    <property type="entry name" value="Winged helix-like DNA-binding domain superfamily/Winged helix DNA-binding domain"/>
    <property type="match status" value="1"/>
</dbReference>
<dbReference type="SUPFAM" id="SSF46785">
    <property type="entry name" value="Winged helix' DNA-binding domain"/>
    <property type="match status" value="1"/>
</dbReference>
<keyword evidence="2" id="KW-0238">DNA-binding</keyword>
<dbReference type="AlphaFoldDB" id="A0A0U2ZA42"/>
<dbReference type="PANTHER" id="PTHR30363">
    <property type="entry name" value="HTH-TYPE TRANSCRIPTIONAL REGULATOR SRLR-RELATED"/>
    <property type="match status" value="1"/>
</dbReference>
<gene>
    <name evidence="5" type="ORF">AUC31_01405</name>
</gene>
<dbReference type="Pfam" id="PF08220">
    <property type="entry name" value="HTH_DeoR"/>
    <property type="match status" value="1"/>
</dbReference>
<dbReference type="PRINTS" id="PR00037">
    <property type="entry name" value="HTHLACR"/>
</dbReference>
<dbReference type="InterPro" id="IPR018356">
    <property type="entry name" value="Tscrpt_reg_HTH_DeoR_CS"/>
</dbReference>
<dbReference type="SMART" id="SM01134">
    <property type="entry name" value="DeoRC"/>
    <property type="match status" value="1"/>
</dbReference>
<evidence type="ECO:0000256" key="1">
    <source>
        <dbReference type="ARBA" id="ARBA00023015"/>
    </source>
</evidence>
<feature type="domain" description="HTH deoR-type" evidence="4">
    <location>
        <begin position="3"/>
        <end position="58"/>
    </location>
</feature>
<dbReference type="SMART" id="SM00420">
    <property type="entry name" value="HTH_DEOR"/>
    <property type="match status" value="1"/>
</dbReference>
<dbReference type="PROSITE" id="PS00894">
    <property type="entry name" value="HTH_DEOR_1"/>
    <property type="match status" value="1"/>
</dbReference>
<dbReference type="InterPro" id="IPR001034">
    <property type="entry name" value="DeoR_HTH"/>
</dbReference>
<accession>A0A0U2ZA42</accession>
<dbReference type="InterPro" id="IPR036390">
    <property type="entry name" value="WH_DNA-bd_sf"/>
</dbReference>
<evidence type="ECO:0000259" key="4">
    <source>
        <dbReference type="PROSITE" id="PS51000"/>
    </source>
</evidence>
<proteinExistence type="predicted"/>
<dbReference type="OrthoDB" id="9797223at2"/>
<organism evidence="5 6">
    <name type="scientific">Planococcus rifietoensis</name>
    <dbReference type="NCBI Taxonomy" id="200991"/>
    <lineage>
        <taxon>Bacteria</taxon>
        <taxon>Bacillati</taxon>
        <taxon>Bacillota</taxon>
        <taxon>Bacilli</taxon>
        <taxon>Bacillales</taxon>
        <taxon>Caryophanaceae</taxon>
        <taxon>Planococcus</taxon>
    </lineage>
</organism>
<dbReference type="SUPFAM" id="SSF100950">
    <property type="entry name" value="NagB/RpiA/CoA transferase-like"/>
    <property type="match status" value="1"/>
</dbReference>
<dbReference type="InterPro" id="IPR037171">
    <property type="entry name" value="NagB/RpiA_transferase-like"/>
</dbReference>
<keyword evidence="6" id="KW-1185">Reference proteome</keyword>
<dbReference type="InterPro" id="IPR036388">
    <property type="entry name" value="WH-like_DNA-bd_sf"/>
</dbReference>
<dbReference type="GO" id="GO:0003700">
    <property type="term" value="F:DNA-binding transcription factor activity"/>
    <property type="evidence" value="ECO:0007669"/>
    <property type="project" value="InterPro"/>
</dbReference>
<dbReference type="STRING" id="200991.AUC31_01405"/>
<dbReference type="InterPro" id="IPR014036">
    <property type="entry name" value="DeoR-like_C"/>
</dbReference>
<evidence type="ECO:0000313" key="6">
    <source>
        <dbReference type="Proteomes" id="UP000067683"/>
    </source>
</evidence>
<dbReference type="Pfam" id="PF00455">
    <property type="entry name" value="DeoRC"/>
    <property type="match status" value="1"/>
</dbReference>
<dbReference type="KEGG" id="prt:AUC31_01405"/>
<dbReference type="InterPro" id="IPR050313">
    <property type="entry name" value="Carb_Metab_HTH_regulators"/>
</dbReference>
<dbReference type="Proteomes" id="UP000067683">
    <property type="component" value="Chromosome"/>
</dbReference>
<name>A0A0U2ZA42_9BACL</name>
<evidence type="ECO:0000256" key="2">
    <source>
        <dbReference type="ARBA" id="ARBA00023125"/>
    </source>
</evidence>
<dbReference type="Gene3D" id="3.40.50.1360">
    <property type="match status" value="1"/>
</dbReference>
<keyword evidence="1" id="KW-0805">Transcription regulation</keyword>
<evidence type="ECO:0000256" key="3">
    <source>
        <dbReference type="ARBA" id="ARBA00023163"/>
    </source>
</evidence>
<sequence>MLTTERHQLILNLLKEKQSIKIQELVELTAASESTIRRDLTELEELQKLERVFGGASRIAPNVPEPSLSDKAAKNLKEKQLVARYAASLVKTGDSLFLDAGTTTAQMIPFLIDKDVTVVTNGLSHLEALIEHGITSYLTGGFIKSRTGALVGPQATQSLENYRFDKSFLGVNGIHPSHGFTTPDPEEAAVKRRAGELSRSCYVLADQSKYGKVSFAHIFDLSRSALIIDGLPDEALEEIERQTTIKVVTQ</sequence>
<dbReference type="EMBL" id="CP013659">
    <property type="protein sequence ID" value="ALS73989.1"/>
    <property type="molecule type" value="Genomic_DNA"/>
</dbReference>